<dbReference type="GO" id="GO:1990281">
    <property type="term" value="C:efflux pump complex"/>
    <property type="evidence" value="ECO:0007669"/>
    <property type="project" value="TreeGrafter"/>
</dbReference>
<dbReference type="PANTHER" id="PTHR30469">
    <property type="entry name" value="MULTIDRUG RESISTANCE PROTEIN MDTA"/>
    <property type="match status" value="1"/>
</dbReference>
<keyword evidence="1" id="KW-0175">Coiled coil</keyword>
<evidence type="ECO:0000313" key="3">
    <source>
        <dbReference type="EMBL" id="RDI28535.1"/>
    </source>
</evidence>
<evidence type="ECO:0000256" key="1">
    <source>
        <dbReference type="SAM" id="Coils"/>
    </source>
</evidence>
<name>A0A370FN38_9BURK</name>
<dbReference type="Gene3D" id="2.40.50.100">
    <property type="match status" value="1"/>
</dbReference>
<comment type="caution">
    <text evidence="3">The sequence shown here is derived from an EMBL/GenBank/DDBJ whole genome shotgun (WGS) entry which is preliminary data.</text>
</comment>
<dbReference type="RefSeq" id="WP_114801436.1">
    <property type="nucleotide sequence ID" value="NZ_QQAV01000001.1"/>
</dbReference>
<keyword evidence="4" id="KW-1185">Reference proteome</keyword>
<gene>
    <name evidence="3" type="ORF">DFR41_101290</name>
</gene>
<sequence length="625" mass="66515">MGAADPPHTLGAPDALGLVQALQALRRRSSGEPGFWDEYAAGLRHLCRARRVWIAGRVDGTDAAPADGSGWQLLGAVAEVALPVAGALDAATLASLQALAPRAADKGFALMPVTHEGVALFHLAVRQAGERPVLALIEIPQRERASLNELALRAQLVADMPGVGAPAGVAVEEGVPAASPTLPALLALATEVQRAAHGSAARLALVNGLAALSGASHVALGWVDEGRAQLAAISHLDRFEAGTDLAALVEAAMDESLAHEGVLQADQTPVLQRLGEALGLPAVCAMALGPEDGPPEAVLLFALPEGRAVDEPGLARVRGMAALVLPRLAELRQRERWWGLRARDALRLRLASWLGPRHVWPKAVAVAAGLFVLYAAFATWDYRVHGTGQLATDSTRVLAAGYDGRVDSAETSAGERVQSGQLLATLDTRELRQQENDADAEVRRFGAEADKARAAAAWAEMEVATARQRQAQARLARVREALAQAEVRAPFDGVIVEGERKDLLGAPVKKGDKLFRIARVEGLYVVATVPEGDMPLVPAQASGELVLVSDPDRRIPLRVTAVIPVAQTKGQDGNQFLLRAEMQQPAADWWRPGMSGAVRIDAGERNVAWILTHRLVDKLRLWLWW</sequence>
<feature type="coiled-coil region" evidence="1">
    <location>
        <begin position="461"/>
        <end position="488"/>
    </location>
</feature>
<dbReference type="Gene3D" id="1.10.287.470">
    <property type="entry name" value="Helix hairpin bin"/>
    <property type="match status" value="1"/>
</dbReference>
<proteinExistence type="predicted"/>
<dbReference type="Gene3D" id="2.40.30.170">
    <property type="match status" value="1"/>
</dbReference>
<organism evidence="3 4">
    <name type="scientific">Pseudacidovorax intermedius</name>
    <dbReference type="NCBI Taxonomy" id="433924"/>
    <lineage>
        <taxon>Bacteria</taxon>
        <taxon>Pseudomonadati</taxon>
        <taxon>Pseudomonadota</taxon>
        <taxon>Betaproteobacteria</taxon>
        <taxon>Burkholderiales</taxon>
        <taxon>Comamonadaceae</taxon>
        <taxon>Pseudacidovorax</taxon>
    </lineage>
</organism>
<accession>A0A370FN38</accession>
<dbReference type="EMBL" id="QQAV01000001">
    <property type="protein sequence ID" value="RDI28535.1"/>
    <property type="molecule type" value="Genomic_DNA"/>
</dbReference>
<dbReference type="InterPro" id="IPR058647">
    <property type="entry name" value="BSH_CzcB-like"/>
</dbReference>
<evidence type="ECO:0000259" key="2">
    <source>
        <dbReference type="Pfam" id="PF25973"/>
    </source>
</evidence>
<dbReference type="GO" id="GO:0015562">
    <property type="term" value="F:efflux transmembrane transporter activity"/>
    <property type="evidence" value="ECO:0007669"/>
    <property type="project" value="TreeGrafter"/>
</dbReference>
<dbReference type="OrthoDB" id="9806939at2"/>
<dbReference type="SUPFAM" id="SSF111369">
    <property type="entry name" value="HlyD-like secretion proteins"/>
    <property type="match status" value="1"/>
</dbReference>
<dbReference type="Proteomes" id="UP000255265">
    <property type="component" value="Unassembled WGS sequence"/>
</dbReference>
<dbReference type="AlphaFoldDB" id="A0A370FN38"/>
<protein>
    <submittedName>
        <fullName evidence="3">RND family efflux transporter MFP subunit</fullName>
    </submittedName>
</protein>
<feature type="domain" description="CzcB-like barrel-sandwich hybrid" evidence="2">
    <location>
        <begin position="398"/>
        <end position="518"/>
    </location>
</feature>
<dbReference type="Pfam" id="PF25973">
    <property type="entry name" value="BSH_CzcB"/>
    <property type="match status" value="1"/>
</dbReference>
<reference evidence="3 4" key="1">
    <citation type="submission" date="2018-07" db="EMBL/GenBank/DDBJ databases">
        <title>Genomic Encyclopedia of Type Strains, Phase IV (KMG-IV): sequencing the most valuable type-strain genomes for metagenomic binning, comparative biology and taxonomic classification.</title>
        <authorList>
            <person name="Goeker M."/>
        </authorList>
    </citation>
    <scope>NUCLEOTIDE SEQUENCE [LARGE SCALE GENOMIC DNA]</scope>
    <source>
        <strain evidence="3 4">DSM 21352</strain>
    </source>
</reference>
<evidence type="ECO:0000313" key="4">
    <source>
        <dbReference type="Proteomes" id="UP000255265"/>
    </source>
</evidence>